<evidence type="ECO:0000313" key="2">
    <source>
        <dbReference type="Proteomes" id="UP000234323"/>
    </source>
</evidence>
<reference evidence="1 2" key="1">
    <citation type="submission" date="2015-10" db="EMBL/GenBank/DDBJ databases">
        <title>Genome analyses suggest a sexual origin of heterokaryosis in a supposedly ancient asexual fungus.</title>
        <authorList>
            <person name="Ropars J."/>
            <person name="Sedzielewska K."/>
            <person name="Noel J."/>
            <person name="Charron P."/>
            <person name="Farinelli L."/>
            <person name="Marton T."/>
            <person name="Kruger M."/>
            <person name="Pelin A."/>
            <person name="Brachmann A."/>
            <person name="Corradi N."/>
        </authorList>
    </citation>
    <scope>NUCLEOTIDE SEQUENCE [LARGE SCALE GENOMIC DNA]</scope>
    <source>
        <strain evidence="1 2">A4</strain>
    </source>
</reference>
<dbReference type="VEuPathDB" id="FungiDB:RhiirFUN_009692"/>
<dbReference type="EMBL" id="LLXI01002106">
    <property type="protein sequence ID" value="PKY56227.1"/>
    <property type="molecule type" value="Genomic_DNA"/>
</dbReference>
<accession>A0A2I1HBH6</accession>
<keyword evidence="2" id="KW-1185">Reference proteome</keyword>
<gene>
    <name evidence="1" type="ORF">RhiirA4_549133</name>
</gene>
<comment type="caution">
    <text evidence="1">The sequence shown here is derived from an EMBL/GenBank/DDBJ whole genome shotgun (WGS) entry which is preliminary data.</text>
</comment>
<dbReference type="VEuPathDB" id="FungiDB:FUN_012624"/>
<proteinExistence type="predicted"/>
<dbReference type="AlphaFoldDB" id="A0A2I1HBH6"/>
<dbReference type="Proteomes" id="UP000234323">
    <property type="component" value="Unassembled WGS sequence"/>
</dbReference>
<sequence length="245" mass="26955">MVTLEGFKKKLCEYFMFLDGTENEHIVIGCVIGGAGLKRKISTGKMHKKLDQASSSSQSASDMVEIVTERKVIQFSVDEDLLSIIWTVDPSATTFLFIGSSATPEEIRNSVIEDFLRMHKASPPITSANEATHCEFISAIIYGVASIFDGTVKVYPQYEVSGSHRKGPIDWVIKMGDTIISVTEAKREDINQGVAQSTVQVHASIGLCNAIAKNVLMMMLIFGPIEKLFGQIKWVFDQQKSSLVG</sequence>
<evidence type="ECO:0008006" key="3">
    <source>
        <dbReference type="Google" id="ProtNLM"/>
    </source>
</evidence>
<evidence type="ECO:0000313" key="1">
    <source>
        <dbReference type="EMBL" id="PKY56227.1"/>
    </source>
</evidence>
<name>A0A2I1HBH6_9GLOM</name>
<protein>
    <recommendedName>
        <fullName evidence="3">Crinkler family protein</fullName>
    </recommendedName>
</protein>
<dbReference type="VEuPathDB" id="FungiDB:RhiirA1_504356"/>
<organism evidence="1 2">
    <name type="scientific">Rhizophagus irregularis</name>
    <dbReference type="NCBI Taxonomy" id="588596"/>
    <lineage>
        <taxon>Eukaryota</taxon>
        <taxon>Fungi</taxon>
        <taxon>Fungi incertae sedis</taxon>
        <taxon>Mucoromycota</taxon>
        <taxon>Glomeromycotina</taxon>
        <taxon>Glomeromycetes</taxon>
        <taxon>Glomerales</taxon>
        <taxon>Glomeraceae</taxon>
        <taxon>Rhizophagus</taxon>
    </lineage>
</organism>